<evidence type="ECO:0000313" key="2">
    <source>
        <dbReference type="EMBL" id="KIH64853.1"/>
    </source>
</evidence>
<proteinExistence type="predicted"/>
<feature type="compositionally biased region" description="Basic and acidic residues" evidence="1">
    <location>
        <begin position="63"/>
        <end position="72"/>
    </location>
</feature>
<gene>
    <name evidence="2" type="ORF">ANCDUO_04833</name>
</gene>
<protein>
    <submittedName>
        <fullName evidence="2">Uncharacterized protein</fullName>
    </submittedName>
</protein>
<feature type="compositionally biased region" description="Basic and acidic residues" evidence="1">
    <location>
        <begin position="42"/>
        <end position="53"/>
    </location>
</feature>
<evidence type="ECO:0000313" key="3">
    <source>
        <dbReference type="Proteomes" id="UP000054047"/>
    </source>
</evidence>
<keyword evidence="3" id="KW-1185">Reference proteome</keyword>
<dbReference type="EMBL" id="KN727843">
    <property type="protein sequence ID" value="KIH64853.1"/>
    <property type="molecule type" value="Genomic_DNA"/>
</dbReference>
<organism evidence="2 3">
    <name type="scientific">Ancylostoma duodenale</name>
    <dbReference type="NCBI Taxonomy" id="51022"/>
    <lineage>
        <taxon>Eukaryota</taxon>
        <taxon>Metazoa</taxon>
        <taxon>Ecdysozoa</taxon>
        <taxon>Nematoda</taxon>
        <taxon>Chromadorea</taxon>
        <taxon>Rhabditida</taxon>
        <taxon>Rhabditina</taxon>
        <taxon>Rhabditomorpha</taxon>
        <taxon>Strongyloidea</taxon>
        <taxon>Ancylostomatidae</taxon>
        <taxon>Ancylostomatinae</taxon>
        <taxon>Ancylostoma</taxon>
    </lineage>
</organism>
<evidence type="ECO:0000256" key="1">
    <source>
        <dbReference type="SAM" id="MobiDB-lite"/>
    </source>
</evidence>
<accession>A0A0C2D5M9</accession>
<sequence length="99" mass="10953">MGLSLDRKKGKDGEITFTSCDLVMPWSHVTPEEIELLRELRGDPKKCGKNDDEKGVEEDQDGLEGKYERKVEGNGVTKTQTVSSSKKHMKASSILLSTA</sequence>
<feature type="region of interest" description="Disordered" evidence="1">
    <location>
        <begin position="42"/>
        <end position="99"/>
    </location>
</feature>
<dbReference type="Proteomes" id="UP000054047">
    <property type="component" value="Unassembled WGS sequence"/>
</dbReference>
<reference evidence="2 3" key="1">
    <citation type="submission" date="2013-12" db="EMBL/GenBank/DDBJ databases">
        <title>Draft genome of the parsitic nematode Ancylostoma duodenale.</title>
        <authorList>
            <person name="Mitreva M."/>
        </authorList>
    </citation>
    <scope>NUCLEOTIDE SEQUENCE [LARGE SCALE GENOMIC DNA]</scope>
    <source>
        <strain evidence="2 3">Zhejiang</strain>
    </source>
</reference>
<name>A0A0C2D5M9_9BILA</name>
<dbReference type="AlphaFoldDB" id="A0A0C2D5M9"/>